<dbReference type="GO" id="GO:0005777">
    <property type="term" value="C:peroxisome"/>
    <property type="evidence" value="ECO:0007669"/>
    <property type="project" value="UniProtKB-SubCell"/>
</dbReference>
<dbReference type="Gene3D" id="3.30.300.30">
    <property type="match status" value="1"/>
</dbReference>
<evidence type="ECO:0000259" key="4">
    <source>
        <dbReference type="Pfam" id="PF00501"/>
    </source>
</evidence>
<comment type="similarity">
    <text evidence="2">Belongs to the ATP-dependent AMP-binding enzyme family.</text>
</comment>
<accession>A0A1Y1LFH3</accession>
<evidence type="ECO:0000256" key="1">
    <source>
        <dbReference type="ARBA" id="ARBA00004275"/>
    </source>
</evidence>
<keyword evidence="3" id="KW-0576">Peroxisome</keyword>
<dbReference type="SUPFAM" id="SSF56801">
    <property type="entry name" value="Acetyl-CoA synthetase-like"/>
    <property type="match status" value="1"/>
</dbReference>
<feature type="domain" description="AMP-dependent synthetase/ligase" evidence="4">
    <location>
        <begin position="43"/>
        <end position="419"/>
    </location>
</feature>
<evidence type="ECO:0000256" key="2">
    <source>
        <dbReference type="ARBA" id="ARBA00006432"/>
    </source>
</evidence>
<dbReference type="Pfam" id="PF13193">
    <property type="entry name" value="AMP-binding_C"/>
    <property type="match status" value="1"/>
</dbReference>
<dbReference type="Gene3D" id="3.40.50.12780">
    <property type="entry name" value="N-terminal domain of ligase-like"/>
    <property type="match status" value="1"/>
</dbReference>
<dbReference type="Pfam" id="PF00501">
    <property type="entry name" value="AMP-binding"/>
    <property type="match status" value="1"/>
</dbReference>
<dbReference type="EMBL" id="GEZM01057169">
    <property type="protein sequence ID" value="JAV72412.1"/>
    <property type="molecule type" value="Transcribed_RNA"/>
</dbReference>
<dbReference type="FunFam" id="3.30.300.30:FF:000007">
    <property type="entry name" value="4-coumarate--CoA ligase 2"/>
    <property type="match status" value="1"/>
</dbReference>
<comment type="subcellular location">
    <subcellularLocation>
        <location evidence="1">Peroxisome</location>
    </subcellularLocation>
</comment>
<evidence type="ECO:0000259" key="5">
    <source>
        <dbReference type="Pfam" id="PF13193"/>
    </source>
</evidence>
<sequence length="554" mass="61656">MKYMKTILRSPPVISRGFSNKIILPKIKDIEIPQSSVTDYVWKNLEKWHNKTALVCGETGRSYSFSDVYTKSDRISNYLGHLSELNKGDTIAIILPNVPEYALVALGALKAGYKITTINPLFTQDELFNSFRISEPRLIFTLTELWPNVHQALKQWSTRNIPIITINHSEEVMDCPLGAIKLSDVLENTFPIKAHPHNWKDVLYLPYSSGTTGLPKCIELTTENLVTCLHNQSMPQFNFIPPTTDDDQGVYPIMLPFHHIYGMLALLLNLSLGCKAVTIARFTQDTFLKVLKKEEPTHCYLVPPLMNMLANDARFTPEHLAQIKNIMVGAAPTGISDIQRLQEKTKGTVRIFQAYGLTETTGVAFLQTSAMPGGVKLGGCGVIFPNHECRIESSPDSNYGHPQSGVLFVRGPQVFKGYLNNPSATNSVLDSEGWLDTGDVGYCDEDGQFFITDRVKELIKVKGYQVAPAELESILRSHPDVEDAAVIGQKHDRFGEVPKAFVVIKRGNRANLKSIEEFVAGKASKYKHLLGGISVIDSIPKSASGKILRRLLKQ</sequence>
<dbReference type="AlphaFoldDB" id="A0A1Y1LFH3"/>
<dbReference type="InterPro" id="IPR025110">
    <property type="entry name" value="AMP-bd_C"/>
</dbReference>
<reference evidence="6" key="1">
    <citation type="journal article" date="2016" name="Sci. Rep.">
        <title>Molecular characterization of firefly nuptial gifts: a multi-omics approach sheds light on postcopulatory sexual selection.</title>
        <authorList>
            <person name="Al-Wathiqui N."/>
            <person name="Fallon T.R."/>
            <person name="South A."/>
            <person name="Weng J.K."/>
            <person name="Lewis S.M."/>
        </authorList>
    </citation>
    <scope>NUCLEOTIDE SEQUENCE</scope>
</reference>
<evidence type="ECO:0000313" key="6">
    <source>
        <dbReference type="EMBL" id="JAV72412.1"/>
    </source>
</evidence>
<dbReference type="InterPro" id="IPR020845">
    <property type="entry name" value="AMP-binding_CS"/>
</dbReference>
<dbReference type="InterPro" id="IPR042099">
    <property type="entry name" value="ANL_N_sf"/>
</dbReference>
<dbReference type="GO" id="GO:0004467">
    <property type="term" value="F:long-chain fatty acid-CoA ligase activity"/>
    <property type="evidence" value="ECO:0007669"/>
    <property type="project" value="TreeGrafter"/>
</dbReference>
<dbReference type="PANTHER" id="PTHR24096">
    <property type="entry name" value="LONG-CHAIN-FATTY-ACID--COA LIGASE"/>
    <property type="match status" value="1"/>
</dbReference>
<dbReference type="PROSITE" id="PS00455">
    <property type="entry name" value="AMP_BINDING"/>
    <property type="match status" value="1"/>
</dbReference>
<dbReference type="GO" id="GO:0046949">
    <property type="term" value="P:fatty-acyl-CoA biosynthetic process"/>
    <property type="evidence" value="ECO:0007669"/>
    <property type="project" value="TreeGrafter"/>
</dbReference>
<proteinExistence type="inferred from homology"/>
<protein>
    <recommendedName>
        <fullName evidence="7">Luciferin 4-monooxygenase</fullName>
    </recommendedName>
</protein>
<dbReference type="PANTHER" id="PTHR24096:SF422">
    <property type="entry name" value="BCDNA.GH02901"/>
    <property type="match status" value="1"/>
</dbReference>
<evidence type="ECO:0008006" key="7">
    <source>
        <dbReference type="Google" id="ProtNLM"/>
    </source>
</evidence>
<organism evidence="6">
    <name type="scientific">Photinus pyralis</name>
    <name type="common">Common eastern firefly</name>
    <name type="synonym">Lampyris pyralis</name>
    <dbReference type="NCBI Taxonomy" id="7054"/>
    <lineage>
        <taxon>Eukaryota</taxon>
        <taxon>Metazoa</taxon>
        <taxon>Ecdysozoa</taxon>
        <taxon>Arthropoda</taxon>
        <taxon>Hexapoda</taxon>
        <taxon>Insecta</taxon>
        <taxon>Pterygota</taxon>
        <taxon>Neoptera</taxon>
        <taxon>Endopterygota</taxon>
        <taxon>Coleoptera</taxon>
        <taxon>Polyphaga</taxon>
        <taxon>Elateriformia</taxon>
        <taxon>Elateroidea</taxon>
        <taxon>Lampyridae</taxon>
        <taxon>Lampyrinae</taxon>
        <taxon>Photinus</taxon>
    </lineage>
</organism>
<feature type="domain" description="AMP-binding enzyme C-terminal" evidence="5">
    <location>
        <begin position="470"/>
        <end position="546"/>
    </location>
</feature>
<dbReference type="InterPro" id="IPR000873">
    <property type="entry name" value="AMP-dep_synth/lig_dom"/>
</dbReference>
<name>A0A1Y1LFH3_PHOPY</name>
<evidence type="ECO:0000256" key="3">
    <source>
        <dbReference type="ARBA" id="ARBA00023140"/>
    </source>
</evidence>
<dbReference type="InterPro" id="IPR045851">
    <property type="entry name" value="AMP-bd_C_sf"/>
</dbReference>